<dbReference type="Proteomes" id="UP001342418">
    <property type="component" value="Chromosome"/>
</dbReference>
<dbReference type="Pfam" id="PF01575">
    <property type="entry name" value="MaoC_dehydratas"/>
    <property type="match status" value="1"/>
</dbReference>
<name>A0ABY5MGL9_9HYPH</name>
<dbReference type="CDD" id="cd03454">
    <property type="entry name" value="YdeM"/>
    <property type="match status" value="1"/>
</dbReference>
<organism evidence="2 3">
    <name type="scientific">Nitratireductor thuwali</name>
    <dbReference type="NCBI Taxonomy" id="2267699"/>
    <lineage>
        <taxon>Bacteria</taxon>
        <taxon>Pseudomonadati</taxon>
        <taxon>Pseudomonadota</taxon>
        <taxon>Alphaproteobacteria</taxon>
        <taxon>Hyphomicrobiales</taxon>
        <taxon>Phyllobacteriaceae</taxon>
        <taxon>Nitratireductor</taxon>
    </lineage>
</organism>
<evidence type="ECO:0000259" key="1">
    <source>
        <dbReference type="Pfam" id="PF01575"/>
    </source>
</evidence>
<proteinExistence type="predicted"/>
<dbReference type="PANTHER" id="PTHR43664">
    <property type="entry name" value="MONOAMINE OXIDASE-RELATED"/>
    <property type="match status" value="1"/>
</dbReference>
<keyword evidence="3" id="KW-1185">Reference proteome</keyword>
<reference evidence="2 3" key="1">
    <citation type="submission" date="2018-07" db="EMBL/GenBank/DDBJ databases">
        <title>Genome sequence of Nitratireductor thuwali#1536.</title>
        <authorList>
            <person name="Michoud G."/>
            <person name="Merlino G."/>
            <person name="Sefrji F.O."/>
            <person name="Daffonchio D."/>
        </authorList>
    </citation>
    <scope>NUCLEOTIDE SEQUENCE [LARGE SCALE GENOMIC DNA]</scope>
    <source>
        <strain evidence="3">Nit1536</strain>
    </source>
</reference>
<dbReference type="InterPro" id="IPR029069">
    <property type="entry name" value="HotDog_dom_sf"/>
</dbReference>
<dbReference type="RefSeq" id="WP_338528787.1">
    <property type="nucleotide sequence ID" value="NZ_CP030941.1"/>
</dbReference>
<sequence>MDGKLWAYEDFVEGAVIELATKTVSKEEIVEFASEFDAQPMHLDEEAGTASILGGLSASGWHTSAMFMRMMCDGFLLRSTSQGSPGITELKWRKPVLAGDTLTGHSKVLSKRELKSRPGIGLVTFRHSVSNQRGETVLEMENPIMFALRRATASARKSESIFGKHDA</sequence>
<dbReference type="InterPro" id="IPR002539">
    <property type="entry name" value="MaoC-like_dom"/>
</dbReference>
<gene>
    <name evidence="2" type="ORF">NTH_00799</name>
</gene>
<dbReference type="SUPFAM" id="SSF54637">
    <property type="entry name" value="Thioesterase/thiol ester dehydrase-isomerase"/>
    <property type="match status" value="1"/>
</dbReference>
<evidence type="ECO:0000313" key="2">
    <source>
        <dbReference type="EMBL" id="UUP16353.1"/>
    </source>
</evidence>
<dbReference type="PANTHER" id="PTHR43664:SF1">
    <property type="entry name" value="BETA-METHYLMALYL-COA DEHYDRATASE"/>
    <property type="match status" value="1"/>
</dbReference>
<dbReference type="Gene3D" id="3.10.129.10">
    <property type="entry name" value="Hotdog Thioesterase"/>
    <property type="match status" value="1"/>
</dbReference>
<dbReference type="EMBL" id="CP030941">
    <property type="protein sequence ID" value="UUP16353.1"/>
    <property type="molecule type" value="Genomic_DNA"/>
</dbReference>
<evidence type="ECO:0000313" key="3">
    <source>
        <dbReference type="Proteomes" id="UP001342418"/>
    </source>
</evidence>
<accession>A0ABY5MGL9</accession>
<protein>
    <recommendedName>
        <fullName evidence="1">MaoC-like domain-containing protein</fullName>
    </recommendedName>
</protein>
<feature type="domain" description="MaoC-like" evidence="1">
    <location>
        <begin position="20"/>
        <end position="115"/>
    </location>
</feature>
<dbReference type="InterPro" id="IPR052342">
    <property type="entry name" value="MCH/BMMD"/>
</dbReference>